<name>A0A382ECC8_9ZZZZ</name>
<proteinExistence type="predicted"/>
<dbReference type="EMBL" id="UINC01043497">
    <property type="protein sequence ID" value="SVB47613.1"/>
    <property type="molecule type" value="Genomic_DNA"/>
</dbReference>
<evidence type="ECO:0000313" key="1">
    <source>
        <dbReference type="EMBL" id="SVB47613.1"/>
    </source>
</evidence>
<reference evidence="1" key="1">
    <citation type="submission" date="2018-05" db="EMBL/GenBank/DDBJ databases">
        <authorList>
            <person name="Lanie J.A."/>
            <person name="Ng W.-L."/>
            <person name="Kazmierczak K.M."/>
            <person name="Andrzejewski T.M."/>
            <person name="Davidsen T.M."/>
            <person name="Wayne K.J."/>
            <person name="Tettelin H."/>
            <person name="Glass J.I."/>
            <person name="Rusch D."/>
            <person name="Podicherti R."/>
            <person name="Tsui H.-C.T."/>
            <person name="Winkler M.E."/>
        </authorList>
    </citation>
    <scope>NUCLEOTIDE SEQUENCE</scope>
</reference>
<accession>A0A382ECC8</accession>
<organism evidence="1">
    <name type="scientific">marine metagenome</name>
    <dbReference type="NCBI Taxonomy" id="408172"/>
    <lineage>
        <taxon>unclassified sequences</taxon>
        <taxon>metagenomes</taxon>
        <taxon>ecological metagenomes</taxon>
    </lineage>
</organism>
<gene>
    <name evidence="1" type="ORF">METZ01_LOCUS200467</name>
</gene>
<protein>
    <submittedName>
        <fullName evidence="1">Uncharacterized protein</fullName>
    </submittedName>
</protein>
<dbReference type="AlphaFoldDB" id="A0A382ECC8"/>
<sequence>MIFKYLILSPFMFLGKQKYHENATFFGWKIEIFSI</sequence>